<gene>
    <name evidence="2" type="ORF">EYW47_20560</name>
</gene>
<sequence>MKAVAFVLPGLVGFVAQRTHTCEWGGEFPSLICAAGSFFAQFLSVIGIASLVSTVVARRCGADEETFTFVVAVCWAVALFVMLSRAL</sequence>
<keyword evidence="3" id="KW-1185">Reference proteome</keyword>
<keyword evidence="1" id="KW-1133">Transmembrane helix</keyword>
<proteinExistence type="predicted"/>
<keyword evidence="1" id="KW-0472">Membrane</keyword>
<protein>
    <submittedName>
        <fullName evidence="2">Uncharacterized protein</fullName>
    </submittedName>
</protein>
<dbReference type="Proteomes" id="UP000295722">
    <property type="component" value="Unassembled WGS sequence"/>
</dbReference>
<dbReference type="RefSeq" id="WP_133196675.1">
    <property type="nucleotide sequence ID" value="NZ_JBHUCW010000038.1"/>
</dbReference>
<dbReference type="OrthoDB" id="9106570at2"/>
<evidence type="ECO:0000313" key="3">
    <source>
        <dbReference type="Proteomes" id="UP000295722"/>
    </source>
</evidence>
<feature type="transmembrane region" description="Helical" evidence="1">
    <location>
        <begin position="28"/>
        <end position="55"/>
    </location>
</feature>
<comment type="caution">
    <text evidence="2">The sequence shown here is derived from an EMBL/GenBank/DDBJ whole genome shotgun (WGS) entry which is preliminary data.</text>
</comment>
<keyword evidence="1" id="KW-0812">Transmembrane</keyword>
<dbReference type="AlphaFoldDB" id="A0A4R5M6K7"/>
<feature type="transmembrane region" description="Helical" evidence="1">
    <location>
        <begin position="67"/>
        <end position="86"/>
    </location>
</feature>
<evidence type="ECO:0000256" key="1">
    <source>
        <dbReference type="SAM" id="Phobius"/>
    </source>
</evidence>
<reference evidence="2 3" key="1">
    <citation type="submission" date="2019-03" db="EMBL/GenBank/DDBJ databases">
        <title>Paraburkholderia sp. 4M-K11, isolated from subtropical forest soil.</title>
        <authorList>
            <person name="Gao Z.-H."/>
            <person name="Qiu L.-H."/>
        </authorList>
    </citation>
    <scope>NUCLEOTIDE SEQUENCE [LARGE SCALE GENOMIC DNA]</scope>
    <source>
        <strain evidence="2 3">4M-K11</strain>
    </source>
</reference>
<dbReference type="EMBL" id="SMRP01000010">
    <property type="protein sequence ID" value="TDG21758.1"/>
    <property type="molecule type" value="Genomic_DNA"/>
</dbReference>
<accession>A0A4R5M6K7</accession>
<organism evidence="2 3">
    <name type="scientific">Paraburkholderia silviterrae</name>
    <dbReference type="NCBI Taxonomy" id="2528715"/>
    <lineage>
        <taxon>Bacteria</taxon>
        <taxon>Pseudomonadati</taxon>
        <taxon>Pseudomonadota</taxon>
        <taxon>Betaproteobacteria</taxon>
        <taxon>Burkholderiales</taxon>
        <taxon>Burkholderiaceae</taxon>
        <taxon>Paraburkholderia</taxon>
    </lineage>
</organism>
<name>A0A4R5M6K7_9BURK</name>
<evidence type="ECO:0000313" key="2">
    <source>
        <dbReference type="EMBL" id="TDG21758.1"/>
    </source>
</evidence>